<comment type="caution">
    <text evidence="1">The sequence shown here is derived from an EMBL/GenBank/DDBJ whole genome shotgun (WGS) entry which is preliminary data.</text>
</comment>
<dbReference type="RefSeq" id="WP_120402452.1">
    <property type="nucleotide sequence ID" value="NZ_RAXV01000015.1"/>
</dbReference>
<gene>
    <name evidence="1" type="ORF">D7V32_08465</name>
</gene>
<name>A0A3A8E9G6_9GAMM</name>
<dbReference type="Proteomes" id="UP000282388">
    <property type="component" value="Unassembled WGS sequence"/>
</dbReference>
<proteinExistence type="predicted"/>
<keyword evidence="2" id="KW-1185">Reference proteome</keyword>
<protein>
    <submittedName>
        <fullName evidence="1">Uncharacterized protein</fullName>
    </submittedName>
</protein>
<dbReference type="EMBL" id="RAXV01000015">
    <property type="protein sequence ID" value="RKG31487.1"/>
    <property type="molecule type" value="Genomic_DNA"/>
</dbReference>
<dbReference type="OrthoDB" id="9256207at2"/>
<organism evidence="1 2">
    <name type="scientific">Acinetobacter tianfuensis</name>
    <dbReference type="NCBI Taxonomy" id="2419603"/>
    <lineage>
        <taxon>Bacteria</taxon>
        <taxon>Pseudomonadati</taxon>
        <taxon>Pseudomonadota</taxon>
        <taxon>Gammaproteobacteria</taxon>
        <taxon>Moraxellales</taxon>
        <taxon>Moraxellaceae</taxon>
        <taxon>Acinetobacter</taxon>
    </lineage>
</organism>
<reference evidence="1 2" key="1">
    <citation type="submission" date="2018-09" db="EMBL/GenBank/DDBJ databases">
        <title>The draft genome of Acinetobacter spp. strains.</title>
        <authorList>
            <person name="Qin J."/>
            <person name="Feng Y."/>
            <person name="Zong Z."/>
        </authorList>
    </citation>
    <scope>NUCLEOTIDE SEQUENCE [LARGE SCALE GENOMIC DNA]</scope>
    <source>
        <strain evidence="1 2">WCHAc060012</strain>
    </source>
</reference>
<evidence type="ECO:0000313" key="1">
    <source>
        <dbReference type="EMBL" id="RKG31487.1"/>
    </source>
</evidence>
<dbReference type="AlphaFoldDB" id="A0A3A8E9G6"/>
<evidence type="ECO:0000313" key="2">
    <source>
        <dbReference type="Proteomes" id="UP000282388"/>
    </source>
</evidence>
<sequence length="86" mass="9652">MKVKYLKVMHNANVGDVLEVTEFEANILIKTGVAEPFKEVKFLQNLNFTPVVDDYGSLIVLGEKLNLPPTETEAPKQKPTRKPKAK</sequence>
<accession>A0A3A8E9G6</accession>